<dbReference type="GO" id="GO:0046872">
    <property type="term" value="F:metal ion binding"/>
    <property type="evidence" value="ECO:0007669"/>
    <property type="project" value="UniProtKB-KW"/>
</dbReference>
<evidence type="ECO:0000256" key="4">
    <source>
        <dbReference type="ARBA" id="ARBA00022833"/>
    </source>
</evidence>
<dbReference type="AlphaFoldDB" id="A0A387G5H4"/>
<dbReference type="Gene3D" id="3.40.630.10">
    <property type="entry name" value="Zn peptidases"/>
    <property type="match status" value="1"/>
</dbReference>
<evidence type="ECO:0000313" key="6">
    <source>
        <dbReference type="EMBL" id="AYG63172.1"/>
    </source>
</evidence>
<sequence>MLARRQLDHLLVADFDRRDDIAMLFSINLSRQLFQKGCSFMNSLPAFKTGQRRTEFGHVKPIEDLEIPFAIIEGSEGGPTLLITAGVHASEFCSIEAAVRLMQTKAEQIKGTLVILPILNIEGFSKRSIYIMPQDGKNLNRMFPGNIEGTTGARLANWLMTSVYPQVDAYMDLHGGDLDESLAPFTIFPAGCEKSKALAEAFGLPIAVASSRPGNSVNGARQVGIPSILPEIGGNGLWNEDTVGLMVAGIHRVMQHLGMIVDAPKPPKQEPMNVFTMWVPTAPVTGLWYAKKELSETVAKGDILGEIRNVFGEVLATVISENDGFILYRMSSLSVNQGEALLGVGVAA</sequence>
<evidence type="ECO:0000259" key="5">
    <source>
        <dbReference type="Pfam" id="PF24827"/>
    </source>
</evidence>
<name>A0A387G5H4_9HYPH</name>
<dbReference type="InterPro" id="IPR043795">
    <property type="entry name" value="N-alpha-Ac-DABA-like"/>
</dbReference>
<dbReference type="EMBL" id="CP032695">
    <property type="protein sequence ID" value="AYG63172.1"/>
    <property type="molecule type" value="Genomic_DNA"/>
</dbReference>
<protein>
    <submittedName>
        <fullName evidence="6">Succinylglutamate desuccinylase</fullName>
    </submittedName>
</protein>
<dbReference type="PIRSF" id="PIRSF039012">
    <property type="entry name" value="ASP"/>
    <property type="match status" value="1"/>
</dbReference>
<dbReference type="InterPro" id="IPR053138">
    <property type="entry name" value="N-alpha-Ac-DABA_deacetylase"/>
</dbReference>
<gene>
    <name evidence="6" type="ORF">CCGE525_31265</name>
</gene>
<organism evidence="6 7">
    <name type="scientific">Rhizobium jaguaris</name>
    <dbReference type="NCBI Taxonomy" id="1312183"/>
    <lineage>
        <taxon>Bacteria</taxon>
        <taxon>Pseudomonadati</taxon>
        <taxon>Pseudomonadota</taxon>
        <taxon>Alphaproteobacteria</taxon>
        <taxon>Hyphomicrobiales</taxon>
        <taxon>Rhizobiaceae</taxon>
        <taxon>Rhizobium/Agrobacterium group</taxon>
        <taxon>Rhizobium</taxon>
    </lineage>
</organism>
<dbReference type="Proteomes" id="UP000282195">
    <property type="component" value="Plasmid pRCCGE525c"/>
</dbReference>
<dbReference type="GO" id="GO:0016788">
    <property type="term" value="F:hydrolase activity, acting on ester bonds"/>
    <property type="evidence" value="ECO:0007669"/>
    <property type="project" value="InterPro"/>
</dbReference>
<keyword evidence="2" id="KW-0479">Metal-binding</keyword>
<reference evidence="6 7" key="1">
    <citation type="submission" date="2018-10" db="EMBL/GenBank/DDBJ databases">
        <title>Rhizobium etli, R. leguminosarum and a new Rhizobium genospecies from Phaseolus dumosus.</title>
        <authorList>
            <person name="Ramirez-Puebla S.T."/>
            <person name="Rogel-Hernandez M.A."/>
            <person name="Guerrero G."/>
            <person name="Ormeno-Orrillo E."/>
            <person name="Martinez-Romero J.C."/>
            <person name="Negrete-Yankelevich S."/>
            <person name="Martinez-Romero E."/>
        </authorList>
    </citation>
    <scope>NUCLEOTIDE SEQUENCE [LARGE SCALE GENOMIC DNA]</scope>
    <source>
        <strain evidence="6 7">CCGE525</strain>
        <plasmid evidence="7">prccge525c</plasmid>
    </source>
</reference>
<geneLocation type="plasmid" evidence="7">
    <name>prccge525c</name>
</geneLocation>
<proteinExistence type="predicted"/>
<dbReference type="SUPFAM" id="SSF53187">
    <property type="entry name" value="Zn-dependent exopeptidases"/>
    <property type="match status" value="1"/>
</dbReference>
<dbReference type="Pfam" id="PF24827">
    <property type="entry name" value="AstE_AspA_cat"/>
    <property type="match status" value="1"/>
</dbReference>
<dbReference type="PANTHER" id="PTHR37326">
    <property type="entry name" value="BLL3975 PROTEIN"/>
    <property type="match status" value="1"/>
</dbReference>
<comment type="cofactor">
    <cofactor evidence="1">
        <name>Zn(2+)</name>
        <dbReference type="ChEBI" id="CHEBI:29105"/>
    </cofactor>
</comment>
<evidence type="ECO:0000313" key="7">
    <source>
        <dbReference type="Proteomes" id="UP000282195"/>
    </source>
</evidence>
<dbReference type="KEGG" id="rjg:CCGE525_31265"/>
<dbReference type="GO" id="GO:0016811">
    <property type="term" value="F:hydrolase activity, acting on carbon-nitrogen (but not peptide) bonds, in linear amides"/>
    <property type="evidence" value="ECO:0007669"/>
    <property type="project" value="InterPro"/>
</dbReference>
<keyword evidence="3" id="KW-0378">Hydrolase</keyword>
<keyword evidence="4" id="KW-0862">Zinc</keyword>
<evidence type="ECO:0000256" key="2">
    <source>
        <dbReference type="ARBA" id="ARBA00022723"/>
    </source>
</evidence>
<feature type="domain" description="Succinylglutamate desuccinylase/Aspartoacylase catalytic" evidence="5">
    <location>
        <begin position="78"/>
        <end position="257"/>
    </location>
</feature>
<dbReference type="OrthoDB" id="9782876at2"/>
<accession>A0A387G5H4</accession>
<dbReference type="PANTHER" id="PTHR37326:SF1">
    <property type="entry name" value="BLL3975 PROTEIN"/>
    <property type="match status" value="1"/>
</dbReference>
<keyword evidence="7" id="KW-1185">Reference proteome</keyword>
<evidence type="ECO:0000256" key="3">
    <source>
        <dbReference type="ARBA" id="ARBA00022801"/>
    </source>
</evidence>
<dbReference type="InterPro" id="IPR055438">
    <property type="entry name" value="AstE_AspA_cat"/>
</dbReference>
<evidence type="ECO:0000256" key="1">
    <source>
        <dbReference type="ARBA" id="ARBA00001947"/>
    </source>
</evidence>
<keyword evidence="6" id="KW-0614">Plasmid</keyword>